<evidence type="ECO:0000313" key="3">
    <source>
        <dbReference type="EMBL" id="AFZ46354.1"/>
    </source>
</evidence>
<protein>
    <submittedName>
        <fullName evidence="3">FeoA family protein</fullName>
    </submittedName>
</protein>
<dbReference type="PANTHER" id="PTHR43151:SF1">
    <property type="entry name" value="SSR2333 PROTEIN"/>
    <property type="match status" value="1"/>
</dbReference>
<accession>K9YHN7</accession>
<keyword evidence="1" id="KW-0408">Iron</keyword>
<organism evidence="3 4">
    <name type="scientific">Cyanobacterium stanieri (strain ATCC 29140 / PCC 7202)</name>
    <dbReference type="NCBI Taxonomy" id="292563"/>
    <lineage>
        <taxon>Bacteria</taxon>
        <taxon>Bacillati</taxon>
        <taxon>Cyanobacteriota</taxon>
        <taxon>Cyanophyceae</taxon>
        <taxon>Oscillatoriophycideae</taxon>
        <taxon>Chroococcales</taxon>
        <taxon>Geminocystaceae</taxon>
        <taxon>Cyanobacterium</taxon>
    </lineage>
</organism>
<dbReference type="GO" id="GO:0046914">
    <property type="term" value="F:transition metal ion binding"/>
    <property type="evidence" value="ECO:0007669"/>
    <property type="project" value="InterPro"/>
</dbReference>
<dbReference type="Pfam" id="PF04023">
    <property type="entry name" value="FeoA"/>
    <property type="match status" value="1"/>
</dbReference>
<dbReference type="KEGG" id="csn:Cyast_0374"/>
<evidence type="ECO:0000313" key="4">
    <source>
        <dbReference type="Proteomes" id="UP000010483"/>
    </source>
</evidence>
<dbReference type="AlphaFoldDB" id="K9YHN7"/>
<name>K9YHN7_CYASC</name>
<dbReference type="InterPro" id="IPR008988">
    <property type="entry name" value="Transcriptional_repressor_C"/>
</dbReference>
<dbReference type="PANTHER" id="PTHR43151">
    <property type="entry name" value="FEOA FAMILY PROTEIN"/>
    <property type="match status" value="1"/>
</dbReference>
<dbReference type="BioCyc" id="CSTA292563:G1353-377-MONOMER"/>
<dbReference type="InterPro" id="IPR053184">
    <property type="entry name" value="FeoA-like"/>
</dbReference>
<evidence type="ECO:0000256" key="1">
    <source>
        <dbReference type="ARBA" id="ARBA00023004"/>
    </source>
</evidence>
<dbReference type="InterPro" id="IPR007167">
    <property type="entry name" value="Fe-transptr_FeoA-like"/>
</dbReference>
<keyword evidence="4" id="KW-1185">Reference proteome</keyword>
<dbReference type="HOGENOM" id="CLU_150646_12_3_3"/>
<evidence type="ECO:0000259" key="2">
    <source>
        <dbReference type="SMART" id="SM00899"/>
    </source>
</evidence>
<reference evidence="4" key="1">
    <citation type="journal article" date="2013" name="Proc. Natl. Acad. Sci. U.S.A.">
        <title>Improving the coverage of the cyanobacterial phylum using diversity-driven genome sequencing.</title>
        <authorList>
            <person name="Shih P.M."/>
            <person name="Wu D."/>
            <person name="Latifi A."/>
            <person name="Axen S.D."/>
            <person name="Fewer D.P."/>
            <person name="Talla E."/>
            <person name="Calteau A."/>
            <person name="Cai F."/>
            <person name="Tandeau de Marsac N."/>
            <person name="Rippka R."/>
            <person name="Herdman M."/>
            <person name="Sivonen K."/>
            <person name="Coursin T."/>
            <person name="Laurent T."/>
            <person name="Goodwin L."/>
            <person name="Nolan M."/>
            <person name="Davenport K.W."/>
            <person name="Han C.S."/>
            <person name="Rubin E.M."/>
            <person name="Eisen J.A."/>
            <person name="Woyke T."/>
            <person name="Gugger M."/>
            <person name="Kerfeld C.A."/>
        </authorList>
    </citation>
    <scope>NUCLEOTIDE SEQUENCE [LARGE SCALE GENOMIC DNA]</scope>
    <source>
        <strain evidence="4">ATCC 29140 / PCC 7202</strain>
    </source>
</reference>
<feature type="domain" description="Ferrous iron transporter FeoA-like" evidence="2">
    <location>
        <begin position="4"/>
        <end position="80"/>
    </location>
</feature>
<dbReference type="InterPro" id="IPR038157">
    <property type="entry name" value="FeoA_core_dom"/>
</dbReference>
<gene>
    <name evidence="3" type="ordered locus">Cyast_0374</name>
</gene>
<dbReference type="STRING" id="292563.Cyast_0374"/>
<dbReference type="SUPFAM" id="SSF50037">
    <property type="entry name" value="C-terminal domain of transcriptional repressors"/>
    <property type="match status" value="1"/>
</dbReference>
<dbReference type="Gene3D" id="2.30.30.90">
    <property type="match status" value="1"/>
</dbReference>
<dbReference type="Proteomes" id="UP000010483">
    <property type="component" value="Chromosome"/>
</dbReference>
<proteinExistence type="predicted"/>
<dbReference type="EMBL" id="CP003940">
    <property type="protein sequence ID" value="AFZ46354.1"/>
    <property type="molecule type" value="Genomic_DNA"/>
</dbReference>
<dbReference type="SMART" id="SM00899">
    <property type="entry name" value="FeoA"/>
    <property type="match status" value="1"/>
</dbReference>
<dbReference type="eggNOG" id="COG1918">
    <property type="taxonomic scope" value="Bacteria"/>
</dbReference>
<sequence>MNLVPLSSLNYQQRAIVDHIVVGNHGKLLVNRLQAMGLVAGTSVKVLRKFWLGGPLQVQVGITTIIAIRRIEADLIMVKLT</sequence>